<evidence type="ECO:0000313" key="1">
    <source>
        <dbReference type="Ensembl" id="ENSCINP00000035025.1"/>
    </source>
</evidence>
<reference evidence="1" key="3">
    <citation type="submission" date="2025-08" db="UniProtKB">
        <authorList>
            <consortium name="Ensembl"/>
        </authorList>
    </citation>
    <scope>IDENTIFICATION</scope>
</reference>
<sequence length="39" mass="4467">VGIRQYVGYDNGLHHNAVCDIVYRRKLVSLGAYECKSRL</sequence>
<dbReference type="Ensembl" id="ENSCINT00000031271.1">
    <property type="protein sequence ID" value="ENSCINP00000035025.1"/>
    <property type="gene ID" value="ENSCING00000019815.1"/>
</dbReference>
<organism evidence="1 2">
    <name type="scientific">Ciona intestinalis</name>
    <name type="common">Transparent sea squirt</name>
    <name type="synonym">Ascidia intestinalis</name>
    <dbReference type="NCBI Taxonomy" id="7719"/>
    <lineage>
        <taxon>Eukaryota</taxon>
        <taxon>Metazoa</taxon>
        <taxon>Chordata</taxon>
        <taxon>Tunicata</taxon>
        <taxon>Ascidiacea</taxon>
        <taxon>Phlebobranchia</taxon>
        <taxon>Cionidae</taxon>
        <taxon>Ciona</taxon>
    </lineage>
</organism>
<reference evidence="1" key="2">
    <citation type="journal article" date="2008" name="Genome Biol.">
        <title>Improved genome assembly and evidence-based global gene model set for the chordate Ciona intestinalis: new insight into intron and operon populations.</title>
        <authorList>
            <person name="Satou Y."/>
            <person name="Mineta K."/>
            <person name="Ogasawara M."/>
            <person name="Sasakura Y."/>
            <person name="Shoguchi E."/>
            <person name="Ueno K."/>
            <person name="Yamada L."/>
            <person name="Matsumoto J."/>
            <person name="Wasserscheid J."/>
            <person name="Dewar K."/>
            <person name="Wiley G.B."/>
            <person name="Macmil S.L."/>
            <person name="Roe B.A."/>
            <person name="Zeller R.W."/>
            <person name="Hastings K.E."/>
            <person name="Lemaire P."/>
            <person name="Lindquist E."/>
            <person name="Endo T."/>
            <person name="Hotta K."/>
            <person name="Inaba K."/>
        </authorList>
    </citation>
    <scope>NUCLEOTIDE SEQUENCE [LARGE SCALE GENOMIC DNA]</scope>
    <source>
        <strain evidence="1">wild type</strain>
    </source>
</reference>
<dbReference type="HOGENOM" id="CLU_3322229_0_0_1"/>
<dbReference type="Proteomes" id="UP000008144">
    <property type="component" value="Chromosome 5"/>
</dbReference>
<proteinExistence type="predicted"/>
<reference evidence="2" key="1">
    <citation type="journal article" date="2002" name="Science">
        <title>The draft genome of Ciona intestinalis: insights into chordate and vertebrate origins.</title>
        <authorList>
            <person name="Dehal P."/>
            <person name="Satou Y."/>
            <person name="Campbell R.K."/>
            <person name="Chapman J."/>
            <person name="Degnan B."/>
            <person name="De Tomaso A."/>
            <person name="Davidson B."/>
            <person name="Di Gregorio A."/>
            <person name="Gelpke M."/>
            <person name="Goodstein D.M."/>
            <person name="Harafuji N."/>
            <person name="Hastings K.E."/>
            <person name="Ho I."/>
            <person name="Hotta K."/>
            <person name="Huang W."/>
            <person name="Kawashima T."/>
            <person name="Lemaire P."/>
            <person name="Martinez D."/>
            <person name="Meinertzhagen I.A."/>
            <person name="Necula S."/>
            <person name="Nonaka M."/>
            <person name="Putnam N."/>
            <person name="Rash S."/>
            <person name="Saiga H."/>
            <person name="Satake M."/>
            <person name="Terry A."/>
            <person name="Yamada L."/>
            <person name="Wang H.G."/>
            <person name="Awazu S."/>
            <person name="Azumi K."/>
            <person name="Boore J."/>
            <person name="Branno M."/>
            <person name="Chin-Bow S."/>
            <person name="DeSantis R."/>
            <person name="Doyle S."/>
            <person name="Francino P."/>
            <person name="Keys D.N."/>
            <person name="Haga S."/>
            <person name="Hayashi H."/>
            <person name="Hino K."/>
            <person name="Imai K.S."/>
            <person name="Inaba K."/>
            <person name="Kano S."/>
            <person name="Kobayashi K."/>
            <person name="Kobayashi M."/>
            <person name="Lee B.I."/>
            <person name="Makabe K.W."/>
            <person name="Manohar C."/>
            <person name="Matassi G."/>
            <person name="Medina M."/>
            <person name="Mochizuki Y."/>
            <person name="Mount S."/>
            <person name="Morishita T."/>
            <person name="Miura S."/>
            <person name="Nakayama A."/>
            <person name="Nishizaka S."/>
            <person name="Nomoto H."/>
            <person name="Ohta F."/>
            <person name="Oishi K."/>
            <person name="Rigoutsos I."/>
            <person name="Sano M."/>
            <person name="Sasaki A."/>
            <person name="Sasakura Y."/>
            <person name="Shoguchi E."/>
            <person name="Shin-i T."/>
            <person name="Spagnuolo A."/>
            <person name="Stainier D."/>
            <person name="Suzuki M.M."/>
            <person name="Tassy O."/>
            <person name="Takatori N."/>
            <person name="Tokuoka M."/>
            <person name="Yagi K."/>
            <person name="Yoshizaki F."/>
            <person name="Wada S."/>
            <person name="Zhang C."/>
            <person name="Hyatt P.D."/>
            <person name="Larimer F."/>
            <person name="Detter C."/>
            <person name="Doggett N."/>
            <person name="Glavina T."/>
            <person name="Hawkins T."/>
            <person name="Richardson P."/>
            <person name="Lucas S."/>
            <person name="Kohara Y."/>
            <person name="Levine M."/>
            <person name="Satoh N."/>
            <person name="Rokhsar D.S."/>
        </authorList>
    </citation>
    <scope>NUCLEOTIDE SEQUENCE [LARGE SCALE GENOMIC DNA]</scope>
</reference>
<name>H2XZE1_CIOIN</name>
<dbReference type="AlphaFoldDB" id="H2XZE1"/>
<dbReference type="EMBL" id="EAAA01002075">
    <property type="status" value="NOT_ANNOTATED_CDS"/>
    <property type="molecule type" value="Genomic_DNA"/>
</dbReference>
<accession>H2XZE1</accession>
<protein>
    <submittedName>
        <fullName evidence="1">Uncharacterized protein</fullName>
    </submittedName>
</protein>
<dbReference type="InParanoid" id="H2XZE1"/>
<keyword evidence="2" id="KW-1185">Reference proteome</keyword>
<reference evidence="1" key="4">
    <citation type="submission" date="2025-09" db="UniProtKB">
        <authorList>
            <consortium name="Ensembl"/>
        </authorList>
    </citation>
    <scope>IDENTIFICATION</scope>
</reference>
<evidence type="ECO:0000313" key="2">
    <source>
        <dbReference type="Proteomes" id="UP000008144"/>
    </source>
</evidence>